<dbReference type="Proteomes" id="UP000035017">
    <property type="component" value="Unassembled WGS sequence"/>
</dbReference>
<feature type="transmembrane region" description="Helical" evidence="1">
    <location>
        <begin position="7"/>
        <end position="27"/>
    </location>
</feature>
<proteinExistence type="predicted"/>
<organism evidence="3 4">
    <name type="scientific">Agrobacterium tumefaciens</name>
    <dbReference type="NCBI Taxonomy" id="358"/>
    <lineage>
        <taxon>Bacteria</taxon>
        <taxon>Pseudomonadati</taxon>
        <taxon>Pseudomonadota</taxon>
        <taxon>Alphaproteobacteria</taxon>
        <taxon>Hyphomicrobiales</taxon>
        <taxon>Rhizobiaceae</taxon>
        <taxon>Rhizobium/Agrobacterium group</taxon>
        <taxon>Agrobacterium</taxon>
        <taxon>Agrobacterium tumefaciens complex</taxon>
    </lineage>
</organism>
<sequence>MRKFLAMLDYVMLFLAVAGSGVAYAFLEYGGGAVIGATYALFACAPILAFERGYIMPGLSRRISMLPTPAYIAFGLVIYAILVFCGFGLGGTILWATGILPTSWRSAVHAEMQTLLFTLGVCAIIVFIMRVRELLGRDIFIDLILGRYRRPVSEERVFLFVDLVGSTSFAETHGDLRAQEYLGELFSVYAGPVRRHGGVIDDYIGDAAIITWPYHMAIRRAACINCVFDILKAIENNRAEWLSRFGTVPKLRFAVHGGPVITAEIGVDHHKITYFGDTVNTTARLESLSKMLGHPILISSDLAHQLLLPKGVKSEYLGEHAVKGRGQTLGVCALSSAEIIA</sequence>
<dbReference type="GO" id="GO:0035556">
    <property type="term" value="P:intracellular signal transduction"/>
    <property type="evidence" value="ECO:0007669"/>
    <property type="project" value="InterPro"/>
</dbReference>
<evidence type="ECO:0000313" key="4">
    <source>
        <dbReference type="Proteomes" id="UP000035017"/>
    </source>
</evidence>
<keyword evidence="1" id="KW-0812">Transmembrane</keyword>
<comment type="caution">
    <text evidence="3">The sequence shown here is derived from an EMBL/GenBank/DDBJ whole genome shotgun (WGS) entry which is preliminary data.</text>
</comment>
<dbReference type="AlphaFoldDB" id="A0A0D0KWA7"/>
<dbReference type="SMART" id="SM00044">
    <property type="entry name" value="CYCc"/>
    <property type="match status" value="1"/>
</dbReference>
<feature type="transmembrane region" description="Helical" evidence="1">
    <location>
        <begin position="112"/>
        <end position="131"/>
    </location>
</feature>
<dbReference type="Gene3D" id="3.30.70.1230">
    <property type="entry name" value="Nucleotide cyclase"/>
    <property type="match status" value="1"/>
</dbReference>
<dbReference type="InterPro" id="IPR050697">
    <property type="entry name" value="Adenylyl/Guanylyl_Cyclase_3/4"/>
</dbReference>
<evidence type="ECO:0000313" key="3">
    <source>
        <dbReference type="EMBL" id="KIQ01502.1"/>
    </source>
</evidence>
<dbReference type="PROSITE" id="PS50125">
    <property type="entry name" value="GUANYLATE_CYCLASE_2"/>
    <property type="match status" value="1"/>
</dbReference>
<dbReference type="PANTHER" id="PTHR43081:SF1">
    <property type="entry name" value="ADENYLATE CYCLASE, TERMINAL-DIFFERENTIATION SPECIFIC"/>
    <property type="match status" value="1"/>
</dbReference>
<name>A0A0D0KWA7_AGRTU</name>
<feature type="transmembrane region" description="Helical" evidence="1">
    <location>
        <begin position="33"/>
        <end position="50"/>
    </location>
</feature>
<accession>A0A0D0KWA7</accession>
<keyword evidence="1" id="KW-1133">Transmembrane helix</keyword>
<keyword evidence="1" id="KW-0472">Membrane</keyword>
<feature type="transmembrane region" description="Helical" evidence="1">
    <location>
        <begin position="71"/>
        <end position="100"/>
    </location>
</feature>
<evidence type="ECO:0000256" key="1">
    <source>
        <dbReference type="SAM" id="Phobius"/>
    </source>
</evidence>
<dbReference type="InterPro" id="IPR001054">
    <property type="entry name" value="A/G_cyclase"/>
</dbReference>
<feature type="domain" description="Guanylate cyclase" evidence="2">
    <location>
        <begin position="157"/>
        <end position="286"/>
    </location>
</feature>
<dbReference type="PANTHER" id="PTHR43081">
    <property type="entry name" value="ADENYLATE CYCLASE, TERMINAL-DIFFERENTIATION SPECIFIC-RELATED"/>
    <property type="match status" value="1"/>
</dbReference>
<dbReference type="OrthoDB" id="9768499at2"/>
<dbReference type="EMBL" id="JXQV01000013">
    <property type="protein sequence ID" value="KIQ01502.1"/>
    <property type="molecule type" value="Genomic_DNA"/>
</dbReference>
<dbReference type="SUPFAM" id="SSF55073">
    <property type="entry name" value="Nucleotide cyclase"/>
    <property type="match status" value="1"/>
</dbReference>
<protein>
    <submittedName>
        <fullName evidence="3">Adenylate cyclase</fullName>
    </submittedName>
</protein>
<evidence type="ECO:0000259" key="2">
    <source>
        <dbReference type="PROSITE" id="PS50125"/>
    </source>
</evidence>
<dbReference type="CDD" id="cd07302">
    <property type="entry name" value="CHD"/>
    <property type="match status" value="1"/>
</dbReference>
<dbReference type="GO" id="GO:0004016">
    <property type="term" value="F:adenylate cyclase activity"/>
    <property type="evidence" value="ECO:0007669"/>
    <property type="project" value="UniProtKB-ARBA"/>
</dbReference>
<reference evidence="3 4" key="1">
    <citation type="submission" date="2014-12" db="EMBL/GenBank/DDBJ databases">
        <title>16Stimator: statistical estimation of ribosomal gene copy numbers from draft genome assemblies.</title>
        <authorList>
            <person name="Perisin M.A."/>
            <person name="Vetter M."/>
            <person name="Gilbert J.A."/>
            <person name="Bergelson J."/>
        </authorList>
    </citation>
    <scope>NUCLEOTIDE SEQUENCE [LARGE SCALE GENOMIC DNA]</scope>
    <source>
        <strain evidence="3 4">MEJ076</strain>
    </source>
</reference>
<dbReference type="Pfam" id="PF00211">
    <property type="entry name" value="Guanylate_cyc"/>
    <property type="match status" value="1"/>
</dbReference>
<dbReference type="InterPro" id="IPR029787">
    <property type="entry name" value="Nucleotide_cyclase"/>
</dbReference>
<dbReference type="GO" id="GO:0009190">
    <property type="term" value="P:cyclic nucleotide biosynthetic process"/>
    <property type="evidence" value="ECO:0007669"/>
    <property type="project" value="InterPro"/>
</dbReference>
<gene>
    <name evidence="3" type="ORF">RU07_15560</name>
</gene>